<keyword evidence="7 9" id="KW-0472">Membrane</keyword>
<dbReference type="Pfam" id="PF04290">
    <property type="entry name" value="DctQ"/>
    <property type="match status" value="1"/>
</dbReference>
<comment type="caution">
    <text evidence="11">The sequence shown here is derived from an EMBL/GenBank/DDBJ whole genome shotgun (WGS) entry which is preliminary data.</text>
</comment>
<evidence type="ECO:0000256" key="2">
    <source>
        <dbReference type="ARBA" id="ARBA00022448"/>
    </source>
</evidence>
<keyword evidence="5 9" id="KW-0812">Transmembrane</keyword>
<comment type="subcellular location">
    <subcellularLocation>
        <location evidence="1 9">Cell inner membrane</location>
        <topology evidence="1 9">Multi-pass membrane protein</topology>
    </subcellularLocation>
</comment>
<evidence type="ECO:0000256" key="8">
    <source>
        <dbReference type="ARBA" id="ARBA00038436"/>
    </source>
</evidence>
<dbReference type="PANTHER" id="PTHR35011">
    <property type="entry name" value="2,3-DIKETO-L-GULONATE TRAP TRANSPORTER SMALL PERMEASE PROTEIN YIAM"/>
    <property type="match status" value="1"/>
</dbReference>
<name>E8LLS6_SUCHY</name>
<comment type="caution">
    <text evidence="9">Lacks conserved residue(s) required for the propagation of feature annotation.</text>
</comment>
<comment type="similarity">
    <text evidence="8 9">Belongs to the TRAP transporter small permease family.</text>
</comment>
<evidence type="ECO:0000313" key="12">
    <source>
        <dbReference type="Proteomes" id="UP000018458"/>
    </source>
</evidence>
<gene>
    <name evidence="11" type="ORF">HMPREF9444_01697</name>
</gene>
<reference evidence="11 12" key="1">
    <citation type="submission" date="2011-01" db="EMBL/GenBank/DDBJ databases">
        <authorList>
            <person name="Weinstock G."/>
            <person name="Sodergren E."/>
            <person name="Clifton S."/>
            <person name="Fulton L."/>
            <person name="Fulton B."/>
            <person name="Courtney L."/>
            <person name="Fronick C."/>
            <person name="Harrison M."/>
            <person name="Strong C."/>
            <person name="Farmer C."/>
            <person name="Delahaunty K."/>
            <person name="Markovic C."/>
            <person name="Hall O."/>
            <person name="Minx P."/>
            <person name="Tomlinson C."/>
            <person name="Mitreva M."/>
            <person name="Hou S."/>
            <person name="Chen J."/>
            <person name="Wollam A."/>
            <person name="Pepin K.H."/>
            <person name="Johnson M."/>
            <person name="Bhonagiri V."/>
            <person name="Zhang X."/>
            <person name="Suruliraj S."/>
            <person name="Warren W."/>
            <person name="Chinwalla A."/>
            <person name="Mardis E.R."/>
            <person name="Wilson R.K."/>
        </authorList>
    </citation>
    <scope>NUCLEOTIDE SEQUENCE [LARGE SCALE GENOMIC DNA]</scope>
    <source>
        <strain evidence="12">DSM 22608 / JCM 16073 / KCTC 15190 / YIT 12066</strain>
    </source>
</reference>
<keyword evidence="2 9" id="KW-0813">Transport</keyword>
<evidence type="ECO:0000256" key="9">
    <source>
        <dbReference type="RuleBase" id="RU369079"/>
    </source>
</evidence>
<dbReference type="PANTHER" id="PTHR35011:SF2">
    <property type="entry name" value="2,3-DIKETO-L-GULONATE TRAP TRANSPORTER SMALL PERMEASE PROTEIN YIAM"/>
    <property type="match status" value="1"/>
</dbReference>
<dbReference type="InterPro" id="IPR007387">
    <property type="entry name" value="TRAP_DctQ"/>
</dbReference>
<evidence type="ECO:0000256" key="4">
    <source>
        <dbReference type="ARBA" id="ARBA00022519"/>
    </source>
</evidence>
<evidence type="ECO:0000256" key="6">
    <source>
        <dbReference type="ARBA" id="ARBA00022989"/>
    </source>
</evidence>
<comment type="subunit">
    <text evidence="9">The complex comprises the extracytoplasmic solute receptor protein and the two transmembrane proteins.</text>
</comment>
<keyword evidence="6 9" id="KW-1133">Transmembrane helix</keyword>
<proteinExistence type="inferred from homology"/>
<evidence type="ECO:0000256" key="1">
    <source>
        <dbReference type="ARBA" id="ARBA00004429"/>
    </source>
</evidence>
<dbReference type="GO" id="GO:0005886">
    <property type="term" value="C:plasma membrane"/>
    <property type="evidence" value="ECO:0007669"/>
    <property type="project" value="UniProtKB-SubCell"/>
</dbReference>
<evidence type="ECO:0000256" key="3">
    <source>
        <dbReference type="ARBA" id="ARBA00022475"/>
    </source>
</evidence>
<dbReference type="EMBL" id="AEVO01000114">
    <property type="protein sequence ID" value="EFY06518.1"/>
    <property type="molecule type" value="Genomic_DNA"/>
</dbReference>
<dbReference type="STRING" id="762983.HMPREF9444_01697"/>
<keyword evidence="12" id="KW-1185">Reference proteome</keyword>
<feature type="transmembrane region" description="Helical" evidence="9">
    <location>
        <begin position="66"/>
        <end position="85"/>
    </location>
</feature>
<dbReference type="Proteomes" id="UP000018458">
    <property type="component" value="Unassembled WGS sequence"/>
</dbReference>
<comment type="function">
    <text evidence="9">Part of the tripartite ATP-independent periplasmic (TRAP) transport system.</text>
</comment>
<dbReference type="HOGENOM" id="CLU_086356_9_3_6"/>
<protein>
    <recommendedName>
        <fullName evidence="9">TRAP transporter small permease protein</fullName>
    </recommendedName>
</protein>
<sequence>MVIMMTVIFVQTMTRYVVFYSIPWSEELSRYLYVTLTLLGVNLAVTSKQLVRIDIIDNFVKGNTLNVIRCVLAFVITVIFFYSSFGMIDVSQYQHSPALGISMQIMYVILGIGFFMSAVACLFELVDALKDGKKQGSEE</sequence>
<evidence type="ECO:0000313" key="11">
    <source>
        <dbReference type="EMBL" id="EFY06518.1"/>
    </source>
</evidence>
<dbReference type="eggNOG" id="COG3090">
    <property type="taxonomic scope" value="Bacteria"/>
</dbReference>
<feature type="transmembrane region" description="Helical" evidence="9">
    <location>
        <begin position="105"/>
        <end position="126"/>
    </location>
</feature>
<organism evidence="11 12">
    <name type="scientific">Succinatimonas hippei (strain DSM 22608 / JCM 16073 / KCTC 15190 / YIT 12066)</name>
    <dbReference type="NCBI Taxonomy" id="762983"/>
    <lineage>
        <taxon>Bacteria</taxon>
        <taxon>Pseudomonadati</taxon>
        <taxon>Pseudomonadota</taxon>
        <taxon>Gammaproteobacteria</taxon>
        <taxon>Aeromonadales</taxon>
        <taxon>Succinivibrionaceae</taxon>
        <taxon>Succinatimonas</taxon>
    </lineage>
</organism>
<accession>E8LLS6</accession>
<feature type="domain" description="Tripartite ATP-independent periplasmic transporters DctQ component" evidence="10">
    <location>
        <begin position="4"/>
        <end position="130"/>
    </location>
</feature>
<evidence type="ECO:0000256" key="7">
    <source>
        <dbReference type="ARBA" id="ARBA00023136"/>
    </source>
</evidence>
<dbReference type="InterPro" id="IPR055348">
    <property type="entry name" value="DctQ"/>
</dbReference>
<feature type="transmembrane region" description="Helical" evidence="9">
    <location>
        <begin position="28"/>
        <end position="45"/>
    </location>
</feature>
<keyword evidence="3" id="KW-1003">Cell membrane</keyword>
<evidence type="ECO:0000259" key="10">
    <source>
        <dbReference type="Pfam" id="PF04290"/>
    </source>
</evidence>
<keyword evidence="4 9" id="KW-0997">Cell inner membrane</keyword>
<dbReference type="AlphaFoldDB" id="E8LLS6"/>
<dbReference type="GO" id="GO:0015740">
    <property type="term" value="P:C4-dicarboxylate transport"/>
    <property type="evidence" value="ECO:0007669"/>
    <property type="project" value="TreeGrafter"/>
</dbReference>
<dbReference type="GO" id="GO:0022857">
    <property type="term" value="F:transmembrane transporter activity"/>
    <property type="evidence" value="ECO:0007669"/>
    <property type="project" value="UniProtKB-UniRule"/>
</dbReference>
<evidence type="ECO:0000256" key="5">
    <source>
        <dbReference type="ARBA" id="ARBA00022692"/>
    </source>
</evidence>